<sequence>ESLGESFPEEDILAALETKVKAQMRANILERGRRPRPVATGYAGNLLC</sequence>
<name>X1UHM1_9ZZZZ</name>
<protein>
    <submittedName>
        <fullName evidence="1">Uncharacterized protein</fullName>
    </submittedName>
</protein>
<proteinExistence type="predicted"/>
<reference evidence="1" key="1">
    <citation type="journal article" date="2014" name="Front. Microbiol.">
        <title>High frequency of phylogenetically diverse reductive dehalogenase-homologous genes in deep subseafloor sedimentary metagenomes.</title>
        <authorList>
            <person name="Kawai M."/>
            <person name="Futagami T."/>
            <person name="Toyoda A."/>
            <person name="Takaki Y."/>
            <person name="Nishi S."/>
            <person name="Hori S."/>
            <person name="Arai W."/>
            <person name="Tsubouchi T."/>
            <person name="Morono Y."/>
            <person name="Uchiyama I."/>
            <person name="Ito T."/>
            <person name="Fujiyama A."/>
            <person name="Inagaki F."/>
            <person name="Takami H."/>
        </authorList>
    </citation>
    <scope>NUCLEOTIDE SEQUENCE</scope>
    <source>
        <strain evidence="1">Expedition CK06-06</strain>
    </source>
</reference>
<dbReference type="EMBL" id="BARW01040272">
    <property type="protein sequence ID" value="GAJ17029.1"/>
    <property type="molecule type" value="Genomic_DNA"/>
</dbReference>
<evidence type="ECO:0000313" key="1">
    <source>
        <dbReference type="EMBL" id="GAJ17029.1"/>
    </source>
</evidence>
<accession>X1UHM1</accession>
<dbReference type="AlphaFoldDB" id="X1UHM1"/>
<organism evidence="1">
    <name type="scientific">marine sediment metagenome</name>
    <dbReference type="NCBI Taxonomy" id="412755"/>
    <lineage>
        <taxon>unclassified sequences</taxon>
        <taxon>metagenomes</taxon>
        <taxon>ecological metagenomes</taxon>
    </lineage>
</organism>
<comment type="caution">
    <text evidence="1">The sequence shown here is derived from an EMBL/GenBank/DDBJ whole genome shotgun (WGS) entry which is preliminary data.</text>
</comment>
<feature type="non-terminal residue" evidence="1">
    <location>
        <position position="1"/>
    </location>
</feature>
<gene>
    <name evidence="1" type="ORF">S12H4_60943</name>
</gene>